<evidence type="ECO:0000313" key="2">
    <source>
        <dbReference type="Proteomes" id="UP001177260"/>
    </source>
</evidence>
<sequence>MIDSLLGGSTIIVLFSTWLIYQIGRALWNISPLHPLSHIPGPKLAGATYLPEFYYDVVKFGQYTKEIKKMHDVYGPIVRISPNEVHCNDIQFADEIYALGGRKRDKPLHQVRGSGTVAHAIFSTTQHDTHRMRRSALAKFFSRGQVSRLEPKIHRVVHRLCDKMLAEGKEPFDVTSAFSCFSTDVISDYCFGESFGFLEQMTWEPNFRKPLYALLRPLFMFRFFPFLEGLSVAASGVTKHLSEDMKLLIKTLTVDMPNKVQKTKADMDAGITGKEVTVFGSLLESDLPADEKSVTRLTDEATALLAAGTETVSWGLTVITYHLLTNPQLFERLQKEVSDVVGDSGQLPPWSALEKLPYLGAVIYEGLRLSYGVSGRTSRIATEEDLIYSGEWARSNGEASKTVQHVIPKGLAFCELHLILAALTLRVFPRMRLTSKMASPNVSTPNVDLSGDSTATLTRQEKPLSELEIAPVEDEQPSTDEYPHGLRLVLIVGAIMFSIFLMALDQTIVGTAIPKITDEFHGLDKVSWYGSAYFMTFGGFQSSWGKAYRYLPLKITFLASMVIFEVGSLVCGVAQNPTTLIIGRAIAGLGGAGIAAGGFTILAFSAEQKRRPVLMGIMGATYGISSVAGPLLGGVFSDKVTWRWCFYINLPIGGVAAAVIMLFFQPPTAAKVVPATWREKLLQMDPVGVALTMGAIVAFIMALEAGGQTHSWKSSKVIGLLVGFVALLITLCIWELFQGERAMIVPRLFRKRFLWVGSIYQFCYAGAYYLLLYYLPIYFQSIGNTSPMGSGVRNLPMVISVSLAGLAGGITVSKTGHGTPFMVVGAALATVGTGLLYTLDIGTPAGKWIGYQILAGFAFSFPFQITMIIAQANADPQDISSVTTIIFFFQILGGAFSLSAAQCAFVNTLVHKLTTTAPDVDSAKVVATGATMIRSAFKADHWFSPWKKLHGGAEAAPMA</sequence>
<gene>
    <name evidence="1" type="ORF">N8T08_006939</name>
</gene>
<evidence type="ECO:0000313" key="1">
    <source>
        <dbReference type="EMBL" id="KAK1143239.1"/>
    </source>
</evidence>
<proteinExistence type="predicted"/>
<accession>A0ACC3AZ08</accession>
<dbReference type="Proteomes" id="UP001177260">
    <property type="component" value="Unassembled WGS sequence"/>
</dbReference>
<comment type="caution">
    <text evidence="1">The sequence shown here is derived from an EMBL/GenBank/DDBJ whole genome shotgun (WGS) entry which is preliminary data.</text>
</comment>
<keyword evidence="2" id="KW-1185">Reference proteome</keyword>
<organism evidence="1 2">
    <name type="scientific">Aspergillus melleus</name>
    <dbReference type="NCBI Taxonomy" id="138277"/>
    <lineage>
        <taxon>Eukaryota</taxon>
        <taxon>Fungi</taxon>
        <taxon>Dikarya</taxon>
        <taxon>Ascomycota</taxon>
        <taxon>Pezizomycotina</taxon>
        <taxon>Eurotiomycetes</taxon>
        <taxon>Eurotiomycetidae</taxon>
        <taxon>Eurotiales</taxon>
        <taxon>Aspergillaceae</taxon>
        <taxon>Aspergillus</taxon>
        <taxon>Aspergillus subgen. Circumdati</taxon>
    </lineage>
</organism>
<dbReference type="EMBL" id="JAOPJF010000042">
    <property type="protein sequence ID" value="KAK1143239.1"/>
    <property type="molecule type" value="Genomic_DNA"/>
</dbReference>
<reference evidence="1 2" key="1">
    <citation type="journal article" date="2023" name="ACS Omega">
        <title>Identification of the Neoaspergillic Acid Biosynthesis Gene Cluster by Establishing an In Vitro CRISPR-Ribonucleoprotein Genetic System in Aspergillus melleus.</title>
        <authorList>
            <person name="Yuan B."/>
            <person name="Grau M.F."/>
            <person name="Murata R.M."/>
            <person name="Torok T."/>
            <person name="Venkateswaran K."/>
            <person name="Stajich J.E."/>
            <person name="Wang C.C.C."/>
        </authorList>
    </citation>
    <scope>NUCLEOTIDE SEQUENCE [LARGE SCALE GENOMIC DNA]</scope>
    <source>
        <strain evidence="1 2">IMV 1140</strain>
    </source>
</reference>
<protein>
    <submittedName>
        <fullName evidence="1">Uncharacterized protein</fullName>
    </submittedName>
</protein>
<name>A0ACC3AZ08_9EURO</name>